<sequence length="273" mass="30005">MFTVLLNAGIRKADRNVIALLPQLLLVATKSRYKTFGKYRQARMFSYWTPPAASEPRIYYAALEGSQYTAVYDPTLVGIIYTTKNLSVLKIGRAPQTPPGAAIGLLLVLVPVLMNLHCRLADLPLTFTIRTPVVICVDNAPDSDGGTIVNSRKAITRHQTYGTNLRARGAISSKDTRPAISGISQIASSRHVSLSPMFQGVHRESLVRMVEDYRWRPISPSTKGREQWIFRSEGLSTARYPPSASPPSPAVDDVQLDLVPAQAVKPSPKAMFT</sequence>
<organism evidence="1 2">
    <name type="scientific">Armillaria luteobubalina</name>
    <dbReference type="NCBI Taxonomy" id="153913"/>
    <lineage>
        <taxon>Eukaryota</taxon>
        <taxon>Fungi</taxon>
        <taxon>Dikarya</taxon>
        <taxon>Basidiomycota</taxon>
        <taxon>Agaricomycotina</taxon>
        <taxon>Agaricomycetes</taxon>
        <taxon>Agaricomycetidae</taxon>
        <taxon>Agaricales</taxon>
        <taxon>Marasmiineae</taxon>
        <taxon>Physalacriaceae</taxon>
        <taxon>Armillaria</taxon>
    </lineage>
</organism>
<proteinExistence type="predicted"/>
<protein>
    <submittedName>
        <fullName evidence="1">Uncharacterized protein</fullName>
    </submittedName>
</protein>
<comment type="caution">
    <text evidence="1">The sequence shown here is derived from an EMBL/GenBank/DDBJ whole genome shotgun (WGS) entry which is preliminary data.</text>
</comment>
<accession>A0AA39UUK2</accession>
<name>A0AA39UUK2_9AGAR</name>
<evidence type="ECO:0000313" key="1">
    <source>
        <dbReference type="EMBL" id="KAK0493470.1"/>
    </source>
</evidence>
<dbReference type="Proteomes" id="UP001175228">
    <property type="component" value="Unassembled WGS sequence"/>
</dbReference>
<reference evidence="1" key="1">
    <citation type="submission" date="2023-06" db="EMBL/GenBank/DDBJ databases">
        <authorList>
            <consortium name="Lawrence Berkeley National Laboratory"/>
            <person name="Ahrendt S."/>
            <person name="Sahu N."/>
            <person name="Indic B."/>
            <person name="Wong-Bajracharya J."/>
            <person name="Merenyi Z."/>
            <person name="Ke H.-M."/>
            <person name="Monk M."/>
            <person name="Kocsube S."/>
            <person name="Drula E."/>
            <person name="Lipzen A."/>
            <person name="Balint B."/>
            <person name="Henrissat B."/>
            <person name="Andreopoulos B."/>
            <person name="Martin F.M."/>
            <person name="Harder C.B."/>
            <person name="Rigling D."/>
            <person name="Ford K.L."/>
            <person name="Foster G.D."/>
            <person name="Pangilinan J."/>
            <person name="Papanicolaou A."/>
            <person name="Barry K."/>
            <person name="LaButti K."/>
            <person name="Viragh M."/>
            <person name="Koriabine M."/>
            <person name="Yan M."/>
            <person name="Riley R."/>
            <person name="Champramary S."/>
            <person name="Plett K.L."/>
            <person name="Tsai I.J."/>
            <person name="Slot J."/>
            <person name="Sipos G."/>
            <person name="Plett J."/>
            <person name="Nagy L.G."/>
            <person name="Grigoriev I.V."/>
        </authorList>
    </citation>
    <scope>NUCLEOTIDE SEQUENCE</scope>
    <source>
        <strain evidence="1">HWK02</strain>
    </source>
</reference>
<dbReference type="EMBL" id="JAUEPU010000025">
    <property type="protein sequence ID" value="KAK0493470.1"/>
    <property type="molecule type" value="Genomic_DNA"/>
</dbReference>
<evidence type="ECO:0000313" key="2">
    <source>
        <dbReference type="Proteomes" id="UP001175228"/>
    </source>
</evidence>
<dbReference type="AlphaFoldDB" id="A0AA39UUK2"/>
<gene>
    <name evidence="1" type="ORF">EDD18DRAFT_1356921</name>
</gene>
<keyword evidence="2" id="KW-1185">Reference proteome</keyword>